<gene>
    <name evidence="1" type="ORF">SASPL_150409</name>
</gene>
<dbReference type="Proteomes" id="UP000298416">
    <property type="component" value="Unassembled WGS sequence"/>
</dbReference>
<proteinExistence type="predicted"/>
<reference evidence="1" key="1">
    <citation type="submission" date="2018-01" db="EMBL/GenBank/DDBJ databases">
        <authorList>
            <person name="Mao J.F."/>
        </authorList>
    </citation>
    <scope>NUCLEOTIDE SEQUENCE</scope>
    <source>
        <strain evidence="1">Huo1</strain>
        <tissue evidence="1">Leaf</tissue>
    </source>
</reference>
<dbReference type="AlphaFoldDB" id="A0A8X8W619"/>
<dbReference type="EMBL" id="PNBA02000020">
    <property type="protein sequence ID" value="KAG6388972.1"/>
    <property type="molecule type" value="Genomic_DNA"/>
</dbReference>
<accession>A0A8X8W619</accession>
<name>A0A8X8W619_SALSN</name>
<evidence type="ECO:0000313" key="2">
    <source>
        <dbReference type="Proteomes" id="UP000298416"/>
    </source>
</evidence>
<organism evidence="1">
    <name type="scientific">Salvia splendens</name>
    <name type="common">Scarlet sage</name>
    <dbReference type="NCBI Taxonomy" id="180675"/>
    <lineage>
        <taxon>Eukaryota</taxon>
        <taxon>Viridiplantae</taxon>
        <taxon>Streptophyta</taxon>
        <taxon>Embryophyta</taxon>
        <taxon>Tracheophyta</taxon>
        <taxon>Spermatophyta</taxon>
        <taxon>Magnoliopsida</taxon>
        <taxon>eudicotyledons</taxon>
        <taxon>Gunneridae</taxon>
        <taxon>Pentapetalae</taxon>
        <taxon>asterids</taxon>
        <taxon>lamiids</taxon>
        <taxon>Lamiales</taxon>
        <taxon>Lamiaceae</taxon>
        <taxon>Nepetoideae</taxon>
        <taxon>Mentheae</taxon>
        <taxon>Salviinae</taxon>
        <taxon>Salvia</taxon>
        <taxon>Salvia subgen. Calosphace</taxon>
        <taxon>core Calosphace</taxon>
    </lineage>
</organism>
<comment type="caution">
    <text evidence="1">The sequence shown here is derived from an EMBL/GenBank/DDBJ whole genome shotgun (WGS) entry which is preliminary data.</text>
</comment>
<protein>
    <submittedName>
        <fullName evidence="1">Uncharacterized protein</fullName>
    </submittedName>
</protein>
<sequence>MIRAEVGNYMVGLEDQRQRIEHREKQQHHKLIRTWVILFEYRENFLKPWRKMLGGGSDANIMFPGSVEETNVQYHNNTLPQLKLLTNGEYGYGGASVIVGLSSEVPSFVNPRLVMYKEIAKHLSSSQTLSTYHTRLQFQFSVGTINHARNRHPPTDNCSINMPIQQKLHISLNNNFCLDEAGRIGTVLNPNPVSTGLKLSYEEEECNSSVTSSCKNMKSMCLSSRGTDLLHLQRMKDVGYGSSAITYNNIMRIGLSSFGERSDLSGMEKLLDKMESLIDIFFDWRPYSMAAFQFIKADKKVRALA</sequence>
<evidence type="ECO:0000313" key="1">
    <source>
        <dbReference type="EMBL" id="KAG6388972.1"/>
    </source>
</evidence>
<keyword evidence="2" id="KW-1185">Reference proteome</keyword>
<reference evidence="1" key="2">
    <citation type="submission" date="2020-08" db="EMBL/GenBank/DDBJ databases">
        <title>Plant Genome Project.</title>
        <authorList>
            <person name="Zhang R.-G."/>
        </authorList>
    </citation>
    <scope>NUCLEOTIDE SEQUENCE</scope>
    <source>
        <strain evidence="1">Huo1</strain>
        <tissue evidence="1">Leaf</tissue>
    </source>
</reference>